<gene>
    <name evidence="1" type="ORF">H8705_07005</name>
</gene>
<evidence type="ECO:0008006" key="3">
    <source>
        <dbReference type="Google" id="ProtNLM"/>
    </source>
</evidence>
<proteinExistence type="predicted"/>
<organism evidence="1 2">
    <name type="scientific">Youxingia wuxianensis</name>
    <dbReference type="NCBI Taxonomy" id="2763678"/>
    <lineage>
        <taxon>Bacteria</taxon>
        <taxon>Bacillati</taxon>
        <taxon>Bacillota</taxon>
        <taxon>Clostridia</taxon>
        <taxon>Eubacteriales</taxon>
        <taxon>Oscillospiraceae</taxon>
        <taxon>Youxingia</taxon>
    </lineage>
</organism>
<reference evidence="1" key="1">
    <citation type="submission" date="2020-08" db="EMBL/GenBank/DDBJ databases">
        <title>Genome public.</title>
        <authorList>
            <person name="Liu C."/>
            <person name="Sun Q."/>
        </authorList>
    </citation>
    <scope>NUCLEOTIDE SEQUENCE</scope>
    <source>
        <strain evidence="1">NSJ-64</strain>
    </source>
</reference>
<evidence type="ECO:0000313" key="1">
    <source>
        <dbReference type="EMBL" id="MBC8585329.1"/>
    </source>
</evidence>
<dbReference type="Proteomes" id="UP000623678">
    <property type="component" value="Unassembled WGS sequence"/>
</dbReference>
<sequence>MYIVPETMRPGVYTYTHISPAYAKKSSRTGAVLIAPASTGDTDVVHKTATLAEVITLFGTDADGTVLSSMAQILLDAGVFPLYCIGMGTDIDAALAAAQQLCDIGAVILGSAQKDDLTALSAHVQSCSKAAKERIGVAPVSLDSACTLAQALNDPHMVLCCDAGSATHLTAAALGAKILTSDPSANFNGISVPVGGTFDGTLTAQQVENLLKSGVTPFEKVGSDVVCIRAVTTCTQQDGLADNTFSSLSTVLAADEVVSSIRAALKKRLHGLRNNPATRESIATQITIELEAKKSLGLIDSYQLPTVSVHPQDSGICVAQLAFKVAPEVSQIVIMAEIQM</sequence>
<dbReference type="RefSeq" id="WP_262395113.1">
    <property type="nucleotide sequence ID" value="NZ_JACRTD010000004.1"/>
</dbReference>
<name>A0A926IGY0_9FIRM</name>
<dbReference type="EMBL" id="JACRTD010000004">
    <property type="protein sequence ID" value="MBC8585329.1"/>
    <property type="molecule type" value="Genomic_DNA"/>
</dbReference>
<evidence type="ECO:0000313" key="2">
    <source>
        <dbReference type="Proteomes" id="UP000623678"/>
    </source>
</evidence>
<dbReference type="AlphaFoldDB" id="A0A926IGY0"/>
<protein>
    <recommendedName>
        <fullName evidence="3">Phage tail sheath protein</fullName>
    </recommendedName>
</protein>
<accession>A0A926IGY0</accession>
<keyword evidence="2" id="KW-1185">Reference proteome</keyword>
<comment type="caution">
    <text evidence="1">The sequence shown here is derived from an EMBL/GenBank/DDBJ whole genome shotgun (WGS) entry which is preliminary data.</text>
</comment>